<evidence type="ECO:0000313" key="1">
    <source>
        <dbReference type="EMBL" id="KAB1212070.1"/>
    </source>
</evidence>
<dbReference type="OrthoDB" id="1676755at2759"/>
<gene>
    <name evidence="1" type="ORF">CJ030_MR5G024642</name>
</gene>
<keyword evidence="2" id="KW-1185">Reference proteome</keyword>
<organism evidence="1 2">
    <name type="scientific">Morella rubra</name>
    <name type="common">Chinese bayberry</name>
    <dbReference type="NCBI Taxonomy" id="262757"/>
    <lineage>
        <taxon>Eukaryota</taxon>
        <taxon>Viridiplantae</taxon>
        <taxon>Streptophyta</taxon>
        <taxon>Embryophyta</taxon>
        <taxon>Tracheophyta</taxon>
        <taxon>Spermatophyta</taxon>
        <taxon>Magnoliopsida</taxon>
        <taxon>eudicotyledons</taxon>
        <taxon>Gunneridae</taxon>
        <taxon>Pentapetalae</taxon>
        <taxon>rosids</taxon>
        <taxon>fabids</taxon>
        <taxon>Fagales</taxon>
        <taxon>Myricaceae</taxon>
        <taxon>Morella</taxon>
    </lineage>
</organism>
<dbReference type="Gene3D" id="2.170.270.10">
    <property type="entry name" value="SET domain"/>
    <property type="match status" value="1"/>
</dbReference>
<dbReference type="InterPro" id="IPR046341">
    <property type="entry name" value="SET_dom_sf"/>
</dbReference>
<protein>
    <submittedName>
        <fullName evidence="1">Histone-lysine N-methyltransferase SUVR1</fullName>
    </submittedName>
</protein>
<dbReference type="SUPFAM" id="SSF82199">
    <property type="entry name" value="SET domain"/>
    <property type="match status" value="1"/>
</dbReference>
<dbReference type="PANTHER" id="PTHR46450">
    <property type="entry name" value="INACTIVE HISTONE-LYSINE N-METHYLTRANSFERASE SUVR1-RELATED"/>
    <property type="match status" value="1"/>
</dbReference>
<dbReference type="EMBL" id="RXIC02000023">
    <property type="protein sequence ID" value="KAB1212070.1"/>
    <property type="molecule type" value="Genomic_DNA"/>
</dbReference>
<dbReference type="Proteomes" id="UP000516437">
    <property type="component" value="Chromosome 5"/>
</dbReference>
<proteinExistence type="predicted"/>
<comment type="caution">
    <text evidence="1">The sequence shown here is derived from an EMBL/GenBank/DDBJ whole genome shotgun (WGS) entry which is preliminary data.</text>
</comment>
<dbReference type="PANTHER" id="PTHR46450:SF1">
    <property type="entry name" value="INACTIVE HISTONE-LYSINE N-METHYLTRANSFERASE SUVR1-RELATED"/>
    <property type="match status" value="1"/>
</dbReference>
<keyword evidence="1" id="KW-0808">Transferase</keyword>
<reference evidence="1 2" key="1">
    <citation type="journal article" date="2019" name="Plant Biotechnol. J.">
        <title>The red bayberry genome and genetic basis of sex determination.</title>
        <authorList>
            <person name="Jia H.M."/>
            <person name="Jia H.J."/>
            <person name="Cai Q.L."/>
            <person name="Wang Y."/>
            <person name="Zhao H.B."/>
            <person name="Yang W.F."/>
            <person name="Wang G.Y."/>
            <person name="Li Y.H."/>
            <person name="Zhan D.L."/>
            <person name="Shen Y.T."/>
            <person name="Niu Q.F."/>
            <person name="Chang L."/>
            <person name="Qiu J."/>
            <person name="Zhao L."/>
            <person name="Xie H.B."/>
            <person name="Fu W.Y."/>
            <person name="Jin J."/>
            <person name="Li X.W."/>
            <person name="Jiao Y."/>
            <person name="Zhou C.C."/>
            <person name="Tu T."/>
            <person name="Chai C.Y."/>
            <person name="Gao J.L."/>
            <person name="Fan L.J."/>
            <person name="van de Weg E."/>
            <person name="Wang J.Y."/>
            <person name="Gao Z.S."/>
        </authorList>
    </citation>
    <scope>NUCLEOTIDE SEQUENCE [LARGE SCALE GENOMIC DNA]</scope>
    <source>
        <tissue evidence="1">Leaves</tissue>
    </source>
</reference>
<dbReference type="GO" id="GO:0008168">
    <property type="term" value="F:methyltransferase activity"/>
    <property type="evidence" value="ECO:0007669"/>
    <property type="project" value="UniProtKB-KW"/>
</dbReference>
<dbReference type="GO" id="GO:0032259">
    <property type="term" value="P:methylation"/>
    <property type="evidence" value="ECO:0007669"/>
    <property type="project" value="UniProtKB-KW"/>
</dbReference>
<accession>A0A6A1VM21</accession>
<evidence type="ECO:0000313" key="2">
    <source>
        <dbReference type="Proteomes" id="UP000516437"/>
    </source>
</evidence>
<sequence length="105" mass="12364">MMRRPSEILCLDANLVEIPVKVESPDHIYYHLAFFTTRDVAALEELTWDYGFDFDDHDQPWKSFQCRCGSRFCRNMKRSMSVHALLIYAIWPYSGQEIGKVLKKS</sequence>
<name>A0A6A1VM21_9ROSI</name>
<keyword evidence="1" id="KW-0489">Methyltransferase</keyword>
<dbReference type="AlphaFoldDB" id="A0A6A1VM21"/>